<proteinExistence type="predicted"/>
<dbReference type="Proteomes" id="UP000828843">
    <property type="component" value="Segment"/>
</dbReference>
<keyword evidence="2" id="KW-1185">Reference proteome</keyword>
<evidence type="ECO:0000313" key="1">
    <source>
        <dbReference type="EMBL" id="QXV82546.1"/>
    </source>
</evidence>
<evidence type="ECO:0000313" key="2">
    <source>
        <dbReference type="Proteomes" id="UP000828843"/>
    </source>
</evidence>
<dbReference type="EMBL" id="MZ501093">
    <property type="protein sequence ID" value="QXV82546.1"/>
    <property type="molecule type" value="Genomic_DNA"/>
</dbReference>
<reference evidence="2" key="1">
    <citation type="journal article" date="2021" name="PLoS Biol.">
        <title>Systematic exploration of Escherichia coli phage-host interactions with the BASEL phage collection.</title>
        <authorList>
            <person name="Maffei E."/>
            <person name="Shaidullina A."/>
            <person name="Burkolter M."/>
            <person name="Heyer Y."/>
            <person name="Estermann F."/>
            <person name="Druelle V."/>
            <person name="Sauer P."/>
            <person name="Willi L."/>
            <person name="Michaelis S."/>
            <person name="Hilbi H."/>
            <person name="Thaler D.S."/>
            <person name="Harms A."/>
        </authorList>
    </citation>
    <scope>NUCLEOTIDE SEQUENCE [LARGE SCALE GENOMIC DNA]</scope>
    <source>
        <strain evidence="2">Bas54</strain>
    </source>
</reference>
<dbReference type="GO" id="GO:0005975">
    <property type="term" value="P:carbohydrate metabolic process"/>
    <property type="evidence" value="ECO:0007669"/>
    <property type="project" value="InterPro"/>
</dbReference>
<organism evidence="1 2">
    <name type="scientific">Escherichia phage MaxBurger</name>
    <dbReference type="NCBI Taxonomy" id="2852026"/>
    <lineage>
        <taxon>Viruses</taxon>
        <taxon>Duplodnaviria</taxon>
        <taxon>Heunggongvirae</taxon>
        <taxon>Uroviricota</taxon>
        <taxon>Caudoviricetes</taxon>
        <taxon>Vequintavirinae</taxon>
        <taxon>Vequintavirus</taxon>
        <taxon>Vequintavirus maxburger</taxon>
    </lineage>
</organism>
<sequence length="866" mass="97773">MRIQHNIDNVFQMIEGHRKCLDNNTGITNTSTQNKLVNPDGLIAAGWAGNKINNDWAMHESQAVLILGYIEAYRASKSDFYLDRAKDAWEAYNSHLLGAYAVESKMQRLSHYPLSTDGVPSHGGFKDVVVSFTNGRGKIPAGSPTWGEYLDKAFQAYNGVLGRNTVDSDVYGGTDANPDWTTSGLSWWVEWYIAWDGNRYWANGSIADSGHTSVEFGTIQLQDKGVTGSHKVTYCVRLPQEQGGSVIPAGSPVIVNPINVVADNQAPELDGEEMWCDACYQLYTLTGEEKYYTAFKQSYNKLLNFSDINAYDKLFRKTTLIKAPFTDGTCLVAGTVPAMSRDSDGYINFRMNARQPCEIIQKGTTYKIGRDAEIVMNFGGEGVLFQPHFILNDGNNNKKQYRIGVPFGGAEVTEIVAKVTDFVEVVGKDGNPYLLPKEENIVVSGGAASVSMQYDTDIYNHSDNFTRCNIARGKVTFNFGREISLNSVTYRSDDEMVRVKFLDKDRWLWYADLYATNGQWITETLTLGDFKLDPTQPHHTEEEIKPFFANPKGLTSVDFSLSDRQIGNGLFDLYCVNTLPQFYIADRDAYLIWFSVWMASKTESTAKVGDCYVRNYKQGAYRHTPGVFPAGKVIDKENYLLEEKPNWPYPGMQYPAVYCMGAENIDRHRLSNTIGFLYDAQVWYNNTFKTEGPVASRYVWQRGNEGLTGWWEMVDNSKLQSRSFVAACRTIYELKKHKEPVDERLFLFCQKWAWFLNRFQSSHSGNLPTDFNTSGGYSYQDRGDRMWVVGEWLAGCCWLGLCGYSETIPQIDIVVEACMKLLQKHHFINGDNVLNGCWAVSDPVGYHSGEILRGLGLYAQYRGLYL</sequence>
<accession>A0AAE7VWY2</accession>
<dbReference type="SUPFAM" id="SSF48208">
    <property type="entry name" value="Six-hairpin glycosidases"/>
    <property type="match status" value="1"/>
</dbReference>
<gene>
    <name evidence="1" type="ORF">bas54_0026</name>
</gene>
<dbReference type="InterPro" id="IPR008928">
    <property type="entry name" value="6-hairpin_glycosidase_sf"/>
</dbReference>
<protein>
    <submittedName>
        <fullName evidence="1">Lateral tail fiber protein</fullName>
    </submittedName>
</protein>
<name>A0AAE7VWY2_9CAUD</name>